<dbReference type="Gene3D" id="1.10.10.60">
    <property type="entry name" value="Homeodomain-like"/>
    <property type="match status" value="1"/>
</dbReference>
<dbReference type="PROSITE" id="PS50977">
    <property type="entry name" value="HTH_TETR_2"/>
    <property type="match status" value="1"/>
</dbReference>
<dbReference type="AlphaFoldDB" id="A0A090J125"/>
<dbReference type="InterPro" id="IPR023772">
    <property type="entry name" value="DNA-bd_HTH_TetR-type_CS"/>
</dbReference>
<evidence type="ECO:0000256" key="3">
    <source>
        <dbReference type="PROSITE-ProRule" id="PRU00335"/>
    </source>
</evidence>
<dbReference type="RefSeq" id="WP_034770012.1">
    <property type="nucleotide sequence ID" value="NZ_CCRF01000050.1"/>
</dbReference>
<dbReference type="Gene3D" id="1.10.357.10">
    <property type="entry name" value="Tetracycline Repressor, domain 2"/>
    <property type="match status" value="1"/>
</dbReference>
<proteinExistence type="predicted"/>
<organism evidence="5 6">
    <name type="scientific">Caldibacillus thermoamylovorans</name>
    <dbReference type="NCBI Taxonomy" id="35841"/>
    <lineage>
        <taxon>Bacteria</taxon>
        <taxon>Bacillati</taxon>
        <taxon>Bacillota</taxon>
        <taxon>Bacilli</taxon>
        <taxon>Bacillales</taxon>
        <taxon>Bacillaceae</taxon>
        <taxon>Caldibacillus</taxon>
    </lineage>
</organism>
<keyword evidence="6" id="KW-1185">Reference proteome</keyword>
<dbReference type="PANTHER" id="PTHR43479">
    <property type="entry name" value="ACREF/ENVCD OPERON REPRESSOR-RELATED"/>
    <property type="match status" value="1"/>
</dbReference>
<dbReference type="PRINTS" id="PR00455">
    <property type="entry name" value="HTHTETR"/>
</dbReference>
<evidence type="ECO:0000256" key="2">
    <source>
        <dbReference type="ARBA" id="ARBA00023125"/>
    </source>
</evidence>
<dbReference type="InterPro" id="IPR001647">
    <property type="entry name" value="HTH_TetR"/>
</dbReference>
<dbReference type="InterPro" id="IPR009057">
    <property type="entry name" value="Homeodomain-like_sf"/>
</dbReference>
<keyword evidence="2 3" id="KW-0238">DNA-binding</keyword>
<dbReference type="PATRIC" id="fig|35841.9.peg.2726"/>
<evidence type="ECO:0000313" key="5">
    <source>
        <dbReference type="EMBL" id="CEE01545.1"/>
    </source>
</evidence>
<dbReference type="GO" id="GO:0003677">
    <property type="term" value="F:DNA binding"/>
    <property type="evidence" value="ECO:0007669"/>
    <property type="project" value="UniProtKB-UniRule"/>
</dbReference>
<dbReference type="Proteomes" id="UP000040576">
    <property type="component" value="Unassembled WGS sequence"/>
</dbReference>
<dbReference type="InterPro" id="IPR041490">
    <property type="entry name" value="KstR2_TetR_C"/>
</dbReference>
<evidence type="ECO:0000256" key="1">
    <source>
        <dbReference type="ARBA" id="ARBA00022491"/>
    </source>
</evidence>
<feature type="domain" description="HTH tetR-type" evidence="4">
    <location>
        <begin position="1"/>
        <end position="59"/>
    </location>
</feature>
<reference evidence="5 6" key="1">
    <citation type="submission" date="2014-07" db="EMBL/GenBank/DDBJ databases">
        <authorList>
            <person name="Wibberg Daniel"/>
        </authorList>
    </citation>
    <scope>NUCLEOTIDE SEQUENCE [LARGE SCALE GENOMIC DNA]</scope>
</reference>
<feature type="DNA-binding region" description="H-T-H motif" evidence="3">
    <location>
        <begin position="22"/>
        <end position="41"/>
    </location>
</feature>
<dbReference type="PROSITE" id="PS01081">
    <property type="entry name" value="HTH_TETR_1"/>
    <property type="match status" value="1"/>
</dbReference>
<dbReference type="InterPro" id="IPR050624">
    <property type="entry name" value="HTH-type_Tx_Regulator"/>
</dbReference>
<sequence>MKEKIIEKAIELFEKKGFSTTSIQDIVDELGVTKGSFYYYFSSKEQLLMDIYNEYITNLLDRQTKIIANKTLSPKEQLIEIIRLLIDDLIENGPRARIYFREMRHLSENHINTIKKIRKQFRKNIEMVIRTGEEQGVFKNQLPADILAFALLGLTNWSYNWYTPAGEIPPDQLVKIYSELLLTGLLDKDH</sequence>
<evidence type="ECO:0000313" key="6">
    <source>
        <dbReference type="Proteomes" id="UP000040576"/>
    </source>
</evidence>
<dbReference type="GeneID" id="92960890"/>
<protein>
    <submittedName>
        <fullName evidence="5">Transcriptional regulator</fullName>
    </submittedName>
</protein>
<dbReference type="PANTHER" id="PTHR43479:SF11">
    <property type="entry name" value="ACREF_ENVCD OPERON REPRESSOR-RELATED"/>
    <property type="match status" value="1"/>
</dbReference>
<dbReference type="Pfam" id="PF17932">
    <property type="entry name" value="TetR_C_24"/>
    <property type="match status" value="1"/>
</dbReference>
<dbReference type="SUPFAM" id="SSF46689">
    <property type="entry name" value="Homeodomain-like"/>
    <property type="match status" value="1"/>
</dbReference>
<evidence type="ECO:0000259" key="4">
    <source>
        <dbReference type="PROSITE" id="PS50977"/>
    </source>
</evidence>
<name>A0A090J125_9BACI</name>
<dbReference type="SUPFAM" id="SSF48498">
    <property type="entry name" value="Tetracyclin repressor-like, C-terminal domain"/>
    <property type="match status" value="1"/>
</dbReference>
<dbReference type="Pfam" id="PF00440">
    <property type="entry name" value="TetR_N"/>
    <property type="match status" value="1"/>
</dbReference>
<keyword evidence="1" id="KW-0678">Repressor</keyword>
<accession>A0A090J125</accession>
<dbReference type="InterPro" id="IPR036271">
    <property type="entry name" value="Tet_transcr_reg_TetR-rel_C_sf"/>
</dbReference>
<gene>
    <name evidence="5" type="ORF">BT1A1_1717</name>
</gene>
<dbReference type="EMBL" id="CCRF01000050">
    <property type="protein sequence ID" value="CEE01545.1"/>
    <property type="molecule type" value="Genomic_DNA"/>
</dbReference>